<dbReference type="GO" id="GO:0005737">
    <property type="term" value="C:cytoplasm"/>
    <property type="evidence" value="ECO:0007669"/>
    <property type="project" value="InterPro"/>
</dbReference>
<dbReference type="SUPFAM" id="SSF51569">
    <property type="entry name" value="Aldolase"/>
    <property type="match status" value="1"/>
</dbReference>
<evidence type="ECO:0000313" key="10">
    <source>
        <dbReference type="Proteomes" id="UP000265916"/>
    </source>
</evidence>
<evidence type="ECO:0000256" key="4">
    <source>
        <dbReference type="ARBA" id="ARBA00023239"/>
    </source>
</evidence>
<gene>
    <name evidence="9" type="ORF">CKF58_03060</name>
</gene>
<comment type="caution">
    <text evidence="9">The sequence shown here is derived from an EMBL/GenBank/DDBJ whole genome shotgun (WGS) entry which is preliminary data.</text>
</comment>
<dbReference type="InterPro" id="IPR011343">
    <property type="entry name" value="DeoC"/>
</dbReference>
<dbReference type="SMART" id="SM01133">
    <property type="entry name" value="DeoC"/>
    <property type="match status" value="1"/>
</dbReference>
<reference evidence="9 10" key="1">
    <citation type="submission" date="2017-08" db="EMBL/GenBank/DDBJ databases">
        <title>Reclassification of Bisgaard taxon 37 and 44.</title>
        <authorList>
            <person name="Christensen H."/>
        </authorList>
    </citation>
    <scope>NUCLEOTIDE SEQUENCE [LARGE SCALE GENOMIC DNA]</scope>
    <source>
        <strain evidence="9 10">111</strain>
    </source>
</reference>
<evidence type="ECO:0000313" key="9">
    <source>
        <dbReference type="EMBL" id="RIY38957.1"/>
    </source>
</evidence>
<evidence type="ECO:0000256" key="6">
    <source>
        <dbReference type="ARBA" id="ARBA00031814"/>
    </source>
</evidence>
<keyword evidence="10" id="KW-1185">Reference proteome</keyword>
<dbReference type="RefSeq" id="WP_119530848.1">
    <property type="nucleotide sequence ID" value="NZ_JBHSSP010000001.1"/>
</dbReference>
<dbReference type="GO" id="GO:0016052">
    <property type="term" value="P:carbohydrate catabolic process"/>
    <property type="evidence" value="ECO:0007669"/>
    <property type="project" value="TreeGrafter"/>
</dbReference>
<evidence type="ECO:0000256" key="7">
    <source>
        <dbReference type="ARBA" id="ARBA00032755"/>
    </source>
</evidence>
<protein>
    <recommendedName>
        <fullName evidence="3">deoxyribose-phosphate aldolase</fullName>
        <ecNumber evidence="3">4.1.2.4</ecNumber>
    </recommendedName>
    <alternativeName>
        <fullName evidence="7">2-deoxy-D-ribose 5-phosphate aldolase</fullName>
    </alternativeName>
    <alternativeName>
        <fullName evidence="6">Phosphodeoxyriboaldolase</fullName>
    </alternativeName>
</protein>
<dbReference type="PANTHER" id="PTHR10889">
    <property type="entry name" value="DEOXYRIBOSE-PHOSPHATE ALDOLASE"/>
    <property type="match status" value="1"/>
</dbReference>
<dbReference type="PIRSF" id="PIRSF001357">
    <property type="entry name" value="DeoC"/>
    <property type="match status" value="1"/>
</dbReference>
<name>A0A3A1YSF4_9GAMM</name>
<dbReference type="EC" id="4.1.2.4" evidence="3"/>
<dbReference type="PANTHER" id="PTHR10889:SF3">
    <property type="entry name" value="DEOXYRIBOSE-PHOSPHATE ALDOLASE"/>
    <property type="match status" value="1"/>
</dbReference>
<evidence type="ECO:0000256" key="5">
    <source>
        <dbReference type="ARBA" id="ARBA00023270"/>
    </source>
</evidence>
<accession>A0A3A1YSF4</accession>
<organism evidence="9 10">
    <name type="scientific">Psittacicella hinzii</name>
    <dbReference type="NCBI Taxonomy" id="2028575"/>
    <lineage>
        <taxon>Bacteria</taxon>
        <taxon>Pseudomonadati</taxon>
        <taxon>Pseudomonadota</taxon>
        <taxon>Gammaproteobacteria</taxon>
        <taxon>Pasteurellales</taxon>
        <taxon>Psittacicellaceae</taxon>
        <taxon>Psittacicella</taxon>
    </lineage>
</organism>
<comment type="pathway">
    <text evidence="1">Carbohydrate degradation; 2-deoxy-D-ribose 1-phosphate degradation; D-glyceraldehyde 3-phosphate and acetaldehyde from 2-deoxy-alpha-D-ribose 1-phosphate: step 2/2.</text>
</comment>
<dbReference type="GO" id="GO:0009264">
    <property type="term" value="P:deoxyribonucleotide catabolic process"/>
    <property type="evidence" value="ECO:0007669"/>
    <property type="project" value="InterPro"/>
</dbReference>
<evidence type="ECO:0000256" key="2">
    <source>
        <dbReference type="ARBA" id="ARBA00009473"/>
    </source>
</evidence>
<evidence type="ECO:0000256" key="1">
    <source>
        <dbReference type="ARBA" id="ARBA00004816"/>
    </source>
</evidence>
<keyword evidence="5" id="KW-0704">Schiff base</keyword>
<evidence type="ECO:0000256" key="3">
    <source>
        <dbReference type="ARBA" id="ARBA00012515"/>
    </source>
</evidence>
<dbReference type="Proteomes" id="UP000265916">
    <property type="component" value="Unassembled WGS sequence"/>
</dbReference>
<dbReference type="InterPro" id="IPR002915">
    <property type="entry name" value="DeoC/FbaB/LacD_aldolase"/>
</dbReference>
<comment type="catalytic activity">
    <reaction evidence="8">
        <text>2-deoxy-D-ribose 5-phosphate = D-glyceraldehyde 3-phosphate + acetaldehyde</text>
        <dbReference type="Rhea" id="RHEA:12821"/>
        <dbReference type="ChEBI" id="CHEBI:15343"/>
        <dbReference type="ChEBI" id="CHEBI:59776"/>
        <dbReference type="ChEBI" id="CHEBI:62877"/>
        <dbReference type="EC" id="4.1.2.4"/>
    </reaction>
</comment>
<dbReference type="EMBL" id="NRJG01000046">
    <property type="protein sequence ID" value="RIY38957.1"/>
    <property type="molecule type" value="Genomic_DNA"/>
</dbReference>
<dbReference type="InterPro" id="IPR013785">
    <property type="entry name" value="Aldolase_TIM"/>
</dbReference>
<comment type="similarity">
    <text evidence="2">Belongs to the DeoC/FbaB aldolase family. DeoC type 2 subfamily.</text>
</comment>
<sequence>MFQNLTPSEQAKLVLSLTDLTSLNDSDTYQSTAALCEKANSTYGQTAAVCVYKQFAGYAKEILQDSIPVATVINFPDGALDQARFNYELAYALEQQVDEIDYVFPWRKLQELTAQQAPEFTDIQTVKACPAYQELSTLLKPYLDPLTAATKAKRLPRIKVILESGSLTPFQIALASQICIDYQVDFIKTSTGKHGQGATLEAAKVIFNVIKANNAPTGFKASGGVSTVAQAMEYINLAASILGEQFIKPETFRFGASGIFNDIKALIDTGKSTTQVSTGY</sequence>
<dbReference type="GO" id="GO:0004139">
    <property type="term" value="F:deoxyribose-phosphate aldolase activity"/>
    <property type="evidence" value="ECO:0007669"/>
    <property type="project" value="UniProtKB-EC"/>
</dbReference>
<dbReference type="AlphaFoldDB" id="A0A3A1YSF4"/>
<keyword evidence="4" id="KW-0456">Lyase</keyword>
<dbReference type="OrthoDB" id="6579831at2"/>
<proteinExistence type="inferred from homology"/>
<dbReference type="Pfam" id="PF01791">
    <property type="entry name" value="DeoC"/>
    <property type="match status" value="1"/>
</dbReference>
<dbReference type="Gene3D" id="3.20.20.70">
    <property type="entry name" value="Aldolase class I"/>
    <property type="match status" value="1"/>
</dbReference>
<evidence type="ECO:0000256" key="8">
    <source>
        <dbReference type="ARBA" id="ARBA00048791"/>
    </source>
</evidence>